<evidence type="ECO:0000256" key="1">
    <source>
        <dbReference type="ARBA" id="ARBA00022801"/>
    </source>
</evidence>
<proteinExistence type="predicted"/>
<dbReference type="GO" id="GO:0004252">
    <property type="term" value="F:serine-type endopeptidase activity"/>
    <property type="evidence" value="ECO:0007669"/>
    <property type="project" value="TreeGrafter"/>
</dbReference>
<dbReference type="GO" id="GO:0006508">
    <property type="term" value="P:proteolysis"/>
    <property type="evidence" value="ECO:0007669"/>
    <property type="project" value="InterPro"/>
</dbReference>
<dbReference type="AlphaFoldDB" id="A0A6N4XUX6"/>
<sequence length="822" mass="96011">MMLLGMFVIRYHLALYAQTPRPELEKLAKDIVEPLDIQMSPDGKYALLFEINEDSKVSLIISETEKPFRKIRKTNVSKNFFLSNDVLVLQVGSVFQKIDLKSQKESEIQNIKTIDFLEDEKQLLIHYDSSKNNMLEIYDDHFILRKRIESVLRWQKTEGDLIIFENKGEKKNLLKVSSDGSSYRTIWSSENEVYKVAKSDTEKEGYVVSVSAAKGLKTYFVGSDLTIVELDDPSISKYVQITVKKSSDANAVFMTLSDRLPLDDQTVSIWYGKEQDLSNYFYGERPSTDILWYPEEKKVVRLDTNYIGYTGIGRSNLFLRKKKDRRMVDVKERIYRVDQEDIHLWNSVTREDRFLGKDGDVMYFDREGNFILRYIEANWKLLETKTMTDKIVEMPATAVPCFSLSGTILWSSKGELWEQNTNDLQKKKIVSVNADIIEILNKKQKSTEAGVNRRYQYMDDRYLLIATHQNNDLRSTYYMLDQGKKLVIVPESTDRIKHLQASKDGRRFMWTEENYNKPPVVMVKIKSSASRVVYQFNAHDIGIKKINKKQLYYKGVNNEDLQASLFLSTDFDSQKKYPVVLWIYEKQQEFTDKYLVPTFKNTRGFNARLLLESGYMVLMPDINYDDRGSALSALHCINNVMDELSKVEQVDMRNIALMGQSLGGYETNFIATQSNRFAAYISGAGASDIIHMANSFNYNFQSPDYYRFEQGPFKIRASFEENKQKYFDNNPLYHVSKVNAPMLLWTGTEDKNVDQEETRTFFSALRKYRKTVIALFYKGEAHTITQYPAQKDYTLRMLDWYDYFLRGKRDITWIDKQMKDAY</sequence>
<dbReference type="SUPFAM" id="SSF53474">
    <property type="entry name" value="alpha/beta-Hydrolases"/>
    <property type="match status" value="1"/>
</dbReference>
<reference evidence="3 4" key="1">
    <citation type="submission" date="2020-01" db="EMBL/GenBank/DDBJ databases">
        <authorList>
            <person name="Rodrigo-Torres L."/>
            <person name="Arahal R. D."/>
            <person name="Lucena T."/>
        </authorList>
    </citation>
    <scope>NUCLEOTIDE SEQUENCE [LARGE SCALE GENOMIC DNA]</scope>
    <source>
        <strain evidence="3 4">CECT 9393</strain>
    </source>
</reference>
<dbReference type="EC" id="3.4.14.-" evidence="3"/>
<accession>A0A6N4XUX6</accession>
<dbReference type="EMBL" id="CACVBY010000036">
    <property type="protein sequence ID" value="CAA7387714.1"/>
    <property type="molecule type" value="Genomic_DNA"/>
</dbReference>
<dbReference type="InterPro" id="IPR001375">
    <property type="entry name" value="Peptidase_S9_cat"/>
</dbReference>
<evidence type="ECO:0000313" key="4">
    <source>
        <dbReference type="Proteomes" id="UP000445309"/>
    </source>
</evidence>
<dbReference type="Gene3D" id="3.40.50.1820">
    <property type="entry name" value="alpha/beta hydrolase"/>
    <property type="match status" value="1"/>
</dbReference>
<evidence type="ECO:0000313" key="3">
    <source>
        <dbReference type="EMBL" id="CAA7387714.1"/>
    </source>
</evidence>
<gene>
    <name evidence="3" type="primary">dpp5_3</name>
    <name evidence="3" type="ORF">CHRY9393_01788</name>
</gene>
<keyword evidence="4" id="KW-1185">Reference proteome</keyword>
<dbReference type="PANTHER" id="PTHR42776">
    <property type="entry name" value="SERINE PEPTIDASE S9 FAMILY MEMBER"/>
    <property type="match status" value="1"/>
</dbReference>
<protein>
    <submittedName>
        <fullName evidence="3">Dipeptidyl-peptidase 5</fullName>
        <ecNumber evidence="3">3.4.14.-</ecNumber>
    </submittedName>
</protein>
<organism evidence="3 4">
    <name type="scientific">Chryseobacterium fistulae</name>
    <dbReference type="NCBI Taxonomy" id="2675058"/>
    <lineage>
        <taxon>Bacteria</taxon>
        <taxon>Pseudomonadati</taxon>
        <taxon>Bacteroidota</taxon>
        <taxon>Flavobacteriia</taxon>
        <taxon>Flavobacteriales</taxon>
        <taxon>Weeksellaceae</taxon>
        <taxon>Chryseobacterium group</taxon>
        <taxon>Chryseobacterium</taxon>
    </lineage>
</organism>
<dbReference type="PANTHER" id="PTHR42776:SF27">
    <property type="entry name" value="DIPEPTIDYL PEPTIDASE FAMILY MEMBER 6"/>
    <property type="match status" value="1"/>
</dbReference>
<dbReference type="InterPro" id="IPR029058">
    <property type="entry name" value="AB_hydrolase_fold"/>
</dbReference>
<evidence type="ECO:0000259" key="2">
    <source>
        <dbReference type="Pfam" id="PF00326"/>
    </source>
</evidence>
<dbReference type="Proteomes" id="UP000445309">
    <property type="component" value="Unassembled WGS sequence"/>
</dbReference>
<keyword evidence="1 3" id="KW-0378">Hydrolase</keyword>
<name>A0A6N4XUX6_9FLAO</name>
<dbReference type="SUPFAM" id="SSF82171">
    <property type="entry name" value="DPP6 N-terminal domain-like"/>
    <property type="match status" value="1"/>
</dbReference>
<dbReference type="Pfam" id="PF00326">
    <property type="entry name" value="Peptidase_S9"/>
    <property type="match status" value="1"/>
</dbReference>
<feature type="domain" description="Peptidase S9 prolyl oligopeptidase catalytic" evidence="2">
    <location>
        <begin position="639"/>
        <end position="805"/>
    </location>
</feature>